<dbReference type="EMBL" id="LAZR01042965">
    <property type="protein sequence ID" value="KKL08225.1"/>
    <property type="molecule type" value="Genomic_DNA"/>
</dbReference>
<sequence>MEPEEYNDEISDEDINTLINRANKSESEVIKLTSLVNSLSGERKDENFLHHQIETSEMIDKLEHFYRGDVQSTDNEGNIIWKGQDNKDLVTFNEYGVSSFMEIITKYIDRNTILSDYSEQRIYEIMADLGDEIILFMLCNLTKIGMDTQFKQSKFRLIIITTTHIIESTYRRAIRGKTLIELNQSKVVGQFGNPQSISQGRPRKEGFFSRLVH</sequence>
<organism evidence="1">
    <name type="scientific">marine sediment metagenome</name>
    <dbReference type="NCBI Taxonomy" id="412755"/>
    <lineage>
        <taxon>unclassified sequences</taxon>
        <taxon>metagenomes</taxon>
        <taxon>ecological metagenomes</taxon>
    </lineage>
</organism>
<comment type="caution">
    <text evidence="1">The sequence shown here is derived from an EMBL/GenBank/DDBJ whole genome shotgun (WGS) entry which is preliminary data.</text>
</comment>
<evidence type="ECO:0000313" key="1">
    <source>
        <dbReference type="EMBL" id="KKL08225.1"/>
    </source>
</evidence>
<protein>
    <submittedName>
        <fullName evidence="1">Uncharacterized protein</fullName>
    </submittedName>
</protein>
<dbReference type="AlphaFoldDB" id="A0A0F9AFR0"/>
<reference evidence="1" key="1">
    <citation type="journal article" date="2015" name="Nature">
        <title>Complex archaea that bridge the gap between prokaryotes and eukaryotes.</title>
        <authorList>
            <person name="Spang A."/>
            <person name="Saw J.H."/>
            <person name="Jorgensen S.L."/>
            <person name="Zaremba-Niedzwiedzka K."/>
            <person name="Martijn J."/>
            <person name="Lind A.E."/>
            <person name="van Eijk R."/>
            <person name="Schleper C."/>
            <person name="Guy L."/>
            <person name="Ettema T.J."/>
        </authorList>
    </citation>
    <scope>NUCLEOTIDE SEQUENCE</scope>
</reference>
<proteinExistence type="predicted"/>
<name>A0A0F9AFR0_9ZZZZ</name>
<accession>A0A0F9AFR0</accession>
<gene>
    <name evidence="1" type="ORF">LCGC14_2577990</name>
</gene>